<feature type="transmembrane region" description="Helical" evidence="1">
    <location>
        <begin position="105"/>
        <end position="127"/>
    </location>
</feature>
<dbReference type="PANTHER" id="PTHR11533:SF174">
    <property type="entry name" value="PUROMYCIN-SENSITIVE AMINOPEPTIDASE-RELATED"/>
    <property type="match status" value="1"/>
</dbReference>
<evidence type="ECO:0000256" key="1">
    <source>
        <dbReference type="SAM" id="Phobius"/>
    </source>
</evidence>
<keyword evidence="3" id="KW-0031">Aminopeptidase</keyword>
<feature type="transmembrane region" description="Helical" evidence="1">
    <location>
        <begin position="175"/>
        <end position="193"/>
    </location>
</feature>
<dbReference type="PANTHER" id="PTHR11533">
    <property type="entry name" value="PROTEASE M1 ZINC METALLOPROTEASE"/>
    <property type="match status" value="1"/>
</dbReference>
<feature type="transmembrane region" description="Helical" evidence="1">
    <location>
        <begin position="559"/>
        <end position="580"/>
    </location>
</feature>
<accession>A0ABV6YW63</accession>
<dbReference type="Proteomes" id="UP001594351">
    <property type="component" value="Unassembled WGS sequence"/>
</dbReference>
<dbReference type="InterPro" id="IPR014782">
    <property type="entry name" value="Peptidase_M1_dom"/>
</dbReference>
<keyword evidence="3" id="KW-0378">Hydrolase</keyword>
<evidence type="ECO:0000313" key="4">
    <source>
        <dbReference type="Proteomes" id="UP001594351"/>
    </source>
</evidence>
<organism evidence="3 4">
    <name type="scientific">candidate division CSSED10-310 bacterium</name>
    <dbReference type="NCBI Taxonomy" id="2855610"/>
    <lineage>
        <taxon>Bacteria</taxon>
        <taxon>Bacteria division CSSED10-310</taxon>
    </lineage>
</organism>
<evidence type="ECO:0000313" key="3">
    <source>
        <dbReference type="EMBL" id="MFC1850446.1"/>
    </source>
</evidence>
<sequence length="1197" mass="137461">MKKILKSWPPYIFFFIFFTIAFFLIIKLGGAFGGTSLVLANSLREWTNSPLALYRYISLLNLFSLIIVAIYMGQSVLKDFEGNTYSFYFTKPITKIQYLGGRFGGTFLIMVFITTGVGFGLLVGSMMPFVKPELFGPNTAAAYIRPYLLAVIPNIFLTGALFFSLATLSRKMSPVYAGSVLLVVGYSFATDWVERLDNLTWVSILDPFGFSAEVALTRYWTIAEKNTMLIPLSGDILANRLLWIGVGLGLLIFTFFKFSFSETEYGSIAKTENALVPEQHITNKTIGLAPSFGSGYAWRVLVGMLKLEFKATVKNISFIIIVLSGVLFIFAIGTEIGEHLGTRTYPVTYATIELLGSFSLFVLIIIIFFSGELVWRERQAGMNQITDSLPTPNWVPYLAKLGALTVALFLLMVVLMVCCLTIQAYHGYFNFELEQYALNFFVIKIVWFLHLCIFGFFLHTVLNRKALSYFMILLLILLTGKVHYVGLEHYLFRLFRSPELVYSDMNGYGPFRIPYLWFNIYWSIFAIIMALVTDLLWFRGLETTLRKRFRLVRQGFTAVPRLLFMISLIFFCASAGYIYYNTNVLNEFKTIDQRRQERRDYELNYKKFASLIQPRVRDIDVELDIFPSVRSVKARGTYRLENSSEDLIKQLIVSFGGHFIDEESRKVGIFKRLEILSLQPDRPHRITLKDQALGFYVFALEQPLAPGKSMDLLFDVALENKGFPNGVSSVRVVRNGTFIANSMLLPRIGYDERVELENERLRHRFNLSPKDPLPALDYEPAHWDPFFAKDSDLISLNAIISTTADQIALTPGYLKREWQEGERRYFHYSMDRKMWNYFAFLSGKYAVKRDAWRDVAIEIYHHPGHEYNLEAMIQAVKDSLDYYTHYFGPYQHRQVRIIEFPRYSQFAESFPNTIPFSESAGFIAYVDPADEDDVDYPYYVTAHEVAHQWWGHQVCPARVEGAYFITETLACYSSIMVMKQKYGETKVRRILQFELDKYLKGRSEESREEVPLLRTTGSQPYIHYKKGVLVMYALQDYIGEDAVNKALAQFLTKVTTTATPYPTSRDLLACLKAETPPHLQYLIHDFFEQITIYDFQAAAAHATRADNGKYEVVLKVKARKLKADGLGHEQEMPLQEWVDIGVLNKNKEPLYLQKHWLKEGQATFNIMVAEKPVQAGIDPFCKLIDRCPSNNLIELGS</sequence>
<keyword evidence="1" id="KW-0812">Transmembrane</keyword>
<feature type="domain" description="Peptidase M1 membrane alanine aminopeptidase" evidence="2">
    <location>
        <begin position="875"/>
        <end position="1073"/>
    </location>
</feature>
<feature type="transmembrane region" description="Helical" evidence="1">
    <location>
        <begin position="241"/>
        <end position="260"/>
    </location>
</feature>
<feature type="transmembrane region" description="Helical" evidence="1">
    <location>
        <begin position="354"/>
        <end position="375"/>
    </location>
</feature>
<dbReference type="Gene3D" id="1.10.390.10">
    <property type="entry name" value="Neutral Protease Domain 2"/>
    <property type="match status" value="1"/>
</dbReference>
<dbReference type="EMBL" id="JBHPBY010000099">
    <property type="protein sequence ID" value="MFC1850446.1"/>
    <property type="molecule type" value="Genomic_DNA"/>
</dbReference>
<feature type="transmembrane region" description="Helical" evidence="1">
    <location>
        <begin position="53"/>
        <end position="72"/>
    </location>
</feature>
<dbReference type="InterPro" id="IPR027268">
    <property type="entry name" value="Peptidase_M4/M1_CTD_sf"/>
</dbReference>
<proteinExistence type="predicted"/>
<keyword evidence="3" id="KW-0645">Protease</keyword>
<evidence type="ECO:0000259" key="2">
    <source>
        <dbReference type="Pfam" id="PF01433"/>
    </source>
</evidence>
<keyword evidence="1" id="KW-0472">Membrane</keyword>
<protein>
    <submittedName>
        <fullName evidence="3">ABC transporter permease/M1 family aminopeptidase</fullName>
    </submittedName>
</protein>
<dbReference type="GO" id="GO:0004177">
    <property type="term" value="F:aminopeptidase activity"/>
    <property type="evidence" value="ECO:0007669"/>
    <property type="project" value="UniProtKB-KW"/>
</dbReference>
<comment type="caution">
    <text evidence="3">The sequence shown here is derived from an EMBL/GenBank/DDBJ whole genome shotgun (WGS) entry which is preliminary data.</text>
</comment>
<feature type="transmembrane region" description="Helical" evidence="1">
    <location>
        <begin position="12"/>
        <end position="33"/>
    </location>
</feature>
<reference evidence="3 4" key="1">
    <citation type="submission" date="2024-09" db="EMBL/GenBank/DDBJ databases">
        <title>Laminarin stimulates single cell rates of sulfate reduction while oxygen inhibits transcriptomic activity in coastal marine sediment.</title>
        <authorList>
            <person name="Lindsay M."/>
            <person name="Orcutt B."/>
            <person name="Emerson D."/>
            <person name="Stepanauskas R."/>
            <person name="D'Angelo T."/>
        </authorList>
    </citation>
    <scope>NUCLEOTIDE SEQUENCE [LARGE SCALE GENOMIC DNA]</scope>
    <source>
        <strain evidence="3">SAG AM-311-K15</strain>
    </source>
</reference>
<dbReference type="InterPro" id="IPR050344">
    <property type="entry name" value="Peptidase_M1_aminopeptidases"/>
</dbReference>
<feature type="transmembrane region" description="Helical" evidence="1">
    <location>
        <begin position="466"/>
        <end position="486"/>
    </location>
</feature>
<keyword evidence="4" id="KW-1185">Reference proteome</keyword>
<feature type="transmembrane region" description="Helical" evidence="1">
    <location>
        <begin position="147"/>
        <end position="168"/>
    </location>
</feature>
<gene>
    <name evidence="3" type="ORF">ACFL27_09675</name>
</gene>
<dbReference type="SUPFAM" id="SSF55486">
    <property type="entry name" value="Metalloproteases ('zincins'), catalytic domain"/>
    <property type="match status" value="1"/>
</dbReference>
<feature type="transmembrane region" description="Helical" evidence="1">
    <location>
        <begin position="401"/>
        <end position="425"/>
    </location>
</feature>
<keyword evidence="1" id="KW-1133">Transmembrane helix</keyword>
<feature type="transmembrane region" description="Helical" evidence="1">
    <location>
        <begin position="515"/>
        <end position="538"/>
    </location>
</feature>
<dbReference type="Pfam" id="PF01433">
    <property type="entry name" value="Peptidase_M1"/>
    <property type="match status" value="1"/>
</dbReference>
<feature type="transmembrane region" description="Helical" evidence="1">
    <location>
        <begin position="437"/>
        <end position="459"/>
    </location>
</feature>
<feature type="transmembrane region" description="Helical" evidence="1">
    <location>
        <begin position="316"/>
        <end position="334"/>
    </location>
</feature>
<name>A0ABV6YW63_UNCC1</name>